<dbReference type="GO" id="GO:0008843">
    <property type="term" value="F:endochitinase activity"/>
    <property type="evidence" value="ECO:0007669"/>
    <property type="project" value="UniProtKB-EC"/>
</dbReference>
<dbReference type="InterPro" id="IPR050314">
    <property type="entry name" value="Glycosyl_Hydrlase_18"/>
</dbReference>
<protein>
    <submittedName>
        <fullName evidence="4">Chitinase</fullName>
        <ecNumber evidence="4">3.2.1.14</ecNumber>
    </submittedName>
</protein>
<dbReference type="InterPro" id="IPR017853">
    <property type="entry name" value="GH"/>
</dbReference>
<sequence length="1465" mass="165524">MFKNILLTISLVLIAEAIDLVHWNTNSATPPAVDLYGSYVLGSHALNTSGTSIYVRKGDVHADWSKGYSDINASSVCYSIKYPNGTSTVGFRELECYAFELLTCQLDGENVKHTCTWPGDVGNPGTVSHNYYLRGDVLRDHNNTSDVKICAELVPSGDTRTNQADRIMCTNSNISTLTVRRNEKADVKYAPHNDKGRYIEYNRTSNKKVVAYYGNWSGYDSIINRAIRPLDTNVSNYTHIVHSFLGICSSDARNELNTKWNEAKRDLGPEFENAYRFYNSKICNPDTSSGTTVNDGEIKMSDEWATKDANFGYVKTLADGTEVKGLMAQYIEAKDRNQNLKIVFSIGGWTLSHAFKYIAGNALKQNAFITSINNFLDTYPFIDGIDIDWEYPKSKAEGEQYELLIKALRVSFDARVSNNKKRIELSSAVFSTYDEINDINYTEVSKSLDYIFGMTYDYHGAATDEIGFHTNLRSKLEQRDLNASSRENSLERAYDHFIAAGVPADKLLLGVASYGRSIKLGAKSDITNGRTLTGVSTYGIDIDYNSTDRNYSERMERILDRGYVGSFEKGTIEFHDFFNRFWYPGNPNLNYTVEPLTINGIEIMAKRVNGFFHITDPTRDADYFYNPDMSAIFDIETPRTAYNKSKFALEHNLSGVFFWSLDYDNGLIINAINRGLGHTVISGDDLTKFPRGFDMEAQTSDAAKGSIFPASKKSALKYDYNTTTDEKIVGFIGSWSVYNKNFDPNQIIFSNYSHIVHAYLGICSQALIDANETDGNKFNFYKTKCDNSSKDGYIVETDPYAATQIRLGSHFEINGTSYFGLYALYKEAKVKNPRLKILASIGGATWSKAFTDIVNDTTVKDNFIQSIKDFLGKYTFFDGIDIAWEFSKDVNGSKYVALLKDLRDNIDTNKIITSSVMVDNDKKGIVNYGEAIGYLDLLFAMTYDFHGDWKQEIGFHANLNHISDDNDSLSLALTRLMEDGNLSANYKNKILLGIGTYGKPIHYKSKDDITSLSPLKGFNSYVDLADRQDTDVYGSIDRHSVDWNSDVMTKLWSQIILNKSTTEQFELNGKFYSVKQYSIDTNRTLFYFTDDERNADFFIDQNKQIFFDMETPRTVVKKTEFVEDQGLAGVFTWSLGQDNGTLENAIHEGFKHTVSSEQDVSSIVDNIDMDNQIAIKGTVITLPKPFDENGSEICFYSRIDYLGKETCYDINISRGQSIPISDVGAYKSFKIPNRYDLITYTQSGTLKGNPTFYKINSNLINNIAFFQITDNRIFQEDGNSICVYDQTEYLGIEKCFSANQDSNINIYPTKSLRVPDDKNITFYSNDNYLNEIISYSTSNVSAISNNALNIAKSLKINNNQVANIPRVDSESSEKVCFYTKKYYAGIKKCYPTTIRNNNWIPIFNTVIKIDKSVDGLFKSLRLFGQNITVKTSVDQNSSFTNSIDYDADQDDIADNKIRSFKFISR</sequence>
<organism evidence="4">
    <name type="scientific">hydrothermal vent metagenome</name>
    <dbReference type="NCBI Taxonomy" id="652676"/>
    <lineage>
        <taxon>unclassified sequences</taxon>
        <taxon>metagenomes</taxon>
        <taxon>ecological metagenomes</taxon>
    </lineage>
</organism>
<dbReference type="InterPro" id="IPR001223">
    <property type="entry name" value="Glyco_hydro18_cat"/>
</dbReference>
<gene>
    <name evidence="4" type="ORF">MNB_ARC-1_57</name>
</gene>
<evidence type="ECO:0000259" key="3">
    <source>
        <dbReference type="PROSITE" id="PS51910"/>
    </source>
</evidence>
<dbReference type="SUPFAM" id="SSF51445">
    <property type="entry name" value="(Trans)glycosidases"/>
    <property type="match status" value="2"/>
</dbReference>
<evidence type="ECO:0000256" key="2">
    <source>
        <dbReference type="ARBA" id="ARBA00023295"/>
    </source>
</evidence>
<dbReference type="PANTHER" id="PTHR11177:SF317">
    <property type="entry name" value="CHITINASE 12-RELATED"/>
    <property type="match status" value="1"/>
</dbReference>
<feature type="domain" description="GH18" evidence="3">
    <location>
        <begin position="726"/>
        <end position="1153"/>
    </location>
</feature>
<dbReference type="PANTHER" id="PTHR11177">
    <property type="entry name" value="CHITINASE"/>
    <property type="match status" value="1"/>
</dbReference>
<dbReference type="GO" id="GO:0005975">
    <property type="term" value="P:carbohydrate metabolic process"/>
    <property type="evidence" value="ECO:0007669"/>
    <property type="project" value="InterPro"/>
</dbReference>
<accession>A0A3B1E4I2</accession>
<dbReference type="Gene3D" id="3.20.20.80">
    <property type="entry name" value="Glycosidases"/>
    <property type="match status" value="2"/>
</dbReference>
<dbReference type="Gene3D" id="3.10.50.10">
    <property type="match status" value="1"/>
</dbReference>
<dbReference type="InterPro" id="IPR029070">
    <property type="entry name" value="Chitinase_insertion_sf"/>
</dbReference>
<name>A0A3B1E4I2_9ZZZZ</name>
<dbReference type="Pfam" id="PF00704">
    <property type="entry name" value="Glyco_hydro_18"/>
    <property type="match status" value="2"/>
</dbReference>
<proteinExistence type="predicted"/>
<dbReference type="PROSITE" id="PS01095">
    <property type="entry name" value="GH18_1"/>
    <property type="match status" value="1"/>
</dbReference>
<evidence type="ECO:0000256" key="1">
    <source>
        <dbReference type="ARBA" id="ARBA00022801"/>
    </source>
</evidence>
<dbReference type="EC" id="3.2.1.14" evidence="4"/>
<dbReference type="GO" id="GO:0008061">
    <property type="term" value="F:chitin binding"/>
    <property type="evidence" value="ECO:0007669"/>
    <property type="project" value="InterPro"/>
</dbReference>
<keyword evidence="2 4" id="KW-0326">Glycosidase</keyword>
<dbReference type="InterPro" id="IPR011583">
    <property type="entry name" value="Chitinase_II/V-like_cat"/>
</dbReference>
<keyword evidence="1 4" id="KW-0378">Hydrolase</keyword>
<evidence type="ECO:0000313" key="4">
    <source>
        <dbReference type="EMBL" id="VAY86686.1"/>
    </source>
</evidence>
<dbReference type="PROSITE" id="PS51910">
    <property type="entry name" value="GH18_2"/>
    <property type="match status" value="2"/>
</dbReference>
<reference evidence="4" key="1">
    <citation type="submission" date="2018-10" db="EMBL/GenBank/DDBJ databases">
        <authorList>
            <person name="Aoki K."/>
        </authorList>
    </citation>
    <scope>NUCLEOTIDE SEQUENCE</scope>
</reference>
<dbReference type="InterPro" id="IPR001579">
    <property type="entry name" value="Glyco_hydro_18_chit_AS"/>
</dbReference>
<dbReference type="EMBL" id="UOYO01000015">
    <property type="protein sequence ID" value="VAY86686.1"/>
    <property type="molecule type" value="Genomic_DNA"/>
</dbReference>
<feature type="domain" description="GH18" evidence="3">
    <location>
        <begin position="207"/>
        <end position="679"/>
    </location>
</feature>
<dbReference type="SMART" id="SM00636">
    <property type="entry name" value="Glyco_18"/>
    <property type="match status" value="2"/>
</dbReference>